<dbReference type="Proteomes" id="UP000006833">
    <property type="component" value="Chromosome"/>
</dbReference>
<keyword evidence="1" id="KW-0812">Transmembrane</keyword>
<proteinExistence type="predicted"/>
<dbReference type="AlphaFoldDB" id="A8LPP8"/>
<dbReference type="STRING" id="398580.Dshi_0625"/>
<dbReference type="EMBL" id="CP000830">
    <property type="protein sequence ID" value="ABV92371.1"/>
    <property type="molecule type" value="Genomic_DNA"/>
</dbReference>
<dbReference type="HOGENOM" id="CLU_1154999_0_0_5"/>
<feature type="transmembrane region" description="Helical" evidence="1">
    <location>
        <begin position="207"/>
        <end position="228"/>
    </location>
</feature>
<keyword evidence="1" id="KW-0472">Membrane</keyword>
<evidence type="ECO:0000313" key="2">
    <source>
        <dbReference type="EMBL" id="ABV92371.1"/>
    </source>
</evidence>
<keyword evidence="3" id="KW-1185">Reference proteome</keyword>
<keyword evidence="1" id="KW-1133">Transmembrane helix</keyword>
<protein>
    <recommendedName>
        <fullName evidence="4">Transmembrane protein</fullName>
    </recommendedName>
</protein>
<sequence length="240" mass="25310">MRGVGFIFLLLAAMLPRPVVASEPMSLIVSRNAATTSLYIMAPAAPVLDAVAALGRDLRTDLSEPITFARGHEIAAQAMIHLAAQTQVLSKDGAHPTSALPTLLHAGVDRLPFDTPLQASISTTVCSTPTAPIAPLSELYLYTGLRADVGLDAADLVLELPGDGFAHVPVAVRLYERGRFVDAFETTVSADGVLRLSPDAAGRAIPVWPVILGSLAFGLVAVTGLQAVRRTRRHAALRRP</sequence>
<evidence type="ECO:0008006" key="4">
    <source>
        <dbReference type="Google" id="ProtNLM"/>
    </source>
</evidence>
<dbReference type="KEGG" id="dsh:Dshi_0625"/>
<name>A8LPP8_DINSH</name>
<gene>
    <name evidence="2" type="ordered locus">Dshi_0625</name>
</gene>
<evidence type="ECO:0000256" key="1">
    <source>
        <dbReference type="SAM" id="Phobius"/>
    </source>
</evidence>
<organism evidence="2 3">
    <name type="scientific">Dinoroseobacter shibae (strain DSM 16493 / NCIMB 14021 / DFL 12)</name>
    <dbReference type="NCBI Taxonomy" id="398580"/>
    <lineage>
        <taxon>Bacteria</taxon>
        <taxon>Pseudomonadati</taxon>
        <taxon>Pseudomonadota</taxon>
        <taxon>Alphaproteobacteria</taxon>
        <taxon>Rhodobacterales</taxon>
        <taxon>Roseobacteraceae</taxon>
        <taxon>Dinoroseobacter</taxon>
    </lineage>
</organism>
<accession>A8LPP8</accession>
<evidence type="ECO:0000313" key="3">
    <source>
        <dbReference type="Proteomes" id="UP000006833"/>
    </source>
</evidence>
<reference evidence="3" key="1">
    <citation type="journal article" date="2010" name="ISME J.">
        <title>The complete genome sequence of the algal symbiont Dinoroseobacter shibae: a hitchhiker's guide to life in the sea.</title>
        <authorList>
            <person name="Wagner-Dobler I."/>
            <person name="Ballhausen B."/>
            <person name="Berger M."/>
            <person name="Brinkhoff T."/>
            <person name="Buchholz I."/>
            <person name="Bunk B."/>
            <person name="Cypionka H."/>
            <person name="Daniel R."/>
            <person name="Drepper T."/>
            <person name="Gerdts G."/>
            <person name="Hahnke S."/>
            <person name="Han C."/>
            <person name="Jahn D."/>
            <person name="Kalhoefer D."/>
            <person name="Kiss H."/>
            <person name="Klenk H.P."/>
            <person name="Kyrpides N."/>
            <person name="Liebl W."/>
            <person name="Liesegang H."/>
            <person name="Meincke L."/>
            <person name="Pati A."/>
            <person name="Petersen J."/>
            <person name="Piekarski T."/>
            <person name="Pommerenke C."/>
            <person name="Pradella S."/>
            <person name="Pukall R."/>
            <person name="Rabus R."/>
            <person name="Stackebrandt E."/>
            <person name="Thole S."/>
            <person name="Thompson L."/>
            <person name="Tielen P."/>
            <person name="Tomasch J."/>
            <person name="von Jan M."/>
            <person name="Wanphrut N."/>
            <person name="Wichels A."/>
            <person name="Zech H."/>
            <person name="Simon M."/>
        </authorList>
    </citation>
    <scope>NUCLEOTIDE SEQUENCE [LARGE SCALE GENOMIC DNA]</scope>
    <source>
        <strain evidence="3">DSM 16493 / NCIMB 14021 / DFL 12</strain>
    </source>
</reference>